<evidence type="ECO:0000313" key="1">
    <source>
        <dbReference type="EMBL" id="MDT0394526.1"/>
    </source>
</evidence>
<keyword evidence="2" id="KW-1185">Reference proteome</keyword>
<reference evidence="2" key="1">
    <citation type="submission" date="2023-07" db="EMBL/GenBank/DDBJ databases">
        <title>30 novel species of actinomycetes from the DSMZ collection.</title>
        <authorList>
            <person name="Nouioui I."/>
        </authorList>
    </citation>
    <scope>NUCLEOTIDE SEQUENCE [LARGE SCALE GENOMIC DNA]</scope>
    <source>
        <strain evidence="2">DSM 41636</strain>
    </source>
</reference>
<name>A0ABU2PQT9_9ACTN</name>
<accession>A0ABU2PQT9</accession>
<comment type="caution">
    <text evidence="1">The sequence shown here is derived from an EMBL/GenBank/DDBJ whole genome shotgun (WGS) entry which is preliminary data.</text>
</comment>
<proteinExistence type="predicted"/>
<protein>
    <submittedName>
        <fullName evidence="1">Uncharacterized protein</fullName>
    </submittedName>
</protein>
<organism evidence="1 2">
    <name type="scientific">Streptomyces edwardsiae</name>
    <dbReference type="NCBI Taxonomy" id="3075527"/>
    <lineage>
        <taxon>Bacteria</taxon>
        <taxon>Bacillati</taxon>
        <taxon>Actinomycetota</taxon>
        <taxon>Actinomycetes</taxon>
        <taxon>Kitasatosporales</taxon>
        <taxon>Streptomycetaceae</taxon>
        <taxon>Streptomyces</taxon>
    </lineage>
</organism>
<dbReference type="Proteomes" id="UP001183881">
    <property type="component" value="Unassembled WGS sequence"/>
</dbReference>
<dbReference type="EMBL" id="JAVRFA010000006">
    <property type="protein sequence ID" value="MDT0394526.1"/>
    <property type="molecule type" value="Genomic_DNA"/>
</dbReference>
<evidence type="ECO:0000313" key="2">
    <source>
        <dbReference type="Proteomes" id="UP001183881"/>
    </source>
</evidence>
<gene>
    <name evidence="1" type="ORF">RM705_07395</name>
</gene>
<dbReference type="RefSeq" id="WP_311642588.1">
    <property type="nucleotide sequence ID" value="NZ_JAVRFA010000006.1"/>
</dbReference>
<sequence>MNGSENACGVPPPDHTTNVLISAHIGHERTLEVTRSLTRGLPVDG</sequence>